<evidence type="ECO:0000313" key="2">
    <source>
        <dbReference type="Proteomes" id="UP000735302"/>
    </source>
</evidence>
<dbReference type="AlphaFoldDB" id="A0AAV4DQ15"/>
<reference evidence="1 2" key="1">
    <citation type="journal article" date="2021" name="Elife">
        <title>Chloroplast acquisition without the gene transfer in kleptoplastic sea slugs, Plakobranchus ocellatus.</title>
        <authorList>
            <person name="Maeda T."/>
            <person name="Takahashi S."/>
            <person name="Yoshida T."/>
            <person name="Shimamura S."/>
            <person name="Takaki Y."/>
            <person name="Nagai Y."/>
            <person name="Toyoda A."/>
            <person name="Suzuki Y."/>
            <person name="Arimoto A."/>
            <person name="Ishii H."/>
            <person name="Satoh N."/>
            <person name="Nishiyama T."/>
            <person name="Hasebe M."/>
            <person name="Maruyama T."/>
            <person name="Minagawa J."/>
            <person name="Obokata J."/>
            <person name="Shigenobu S."/>
        </authorList>
    </citation>
    <scope>NUCLEOTIDE SEQUENCE [LARGE SCALE GENOMIC DNA]</scope>
</reference>
<gene>
    <name evidence="1" type="ORF">PoB_007249100</name>
</gene>
<comment type="caution">
    <text evidence="1">The sequence shown here is derived from an EMBL/GenBank/DDBJ whole genome shotgun (WGS) entry which is preliminary data.</text>
</comment>
<name>A0AAV4DQ15_9GAST</name>
<dbReference type="Proteomes" id="UP000735302">
    <property type="component" value="Unassembled WGS sequence"/>
</dbReference>
<proteinExistence type="predicted"/>
<keyword evidence="2" id="KW-1185">Reference proteome</keyword>
<protein>
    <submittedName>
        <fullName evidence="1">Uncharacterized protein</fullName>
    </submittedName>
</protein>
<organism evidence="1 2">
    <name type="scientific">Plakobranchus ocellatus</name>
    <dbReference type="NCBI Taxonomy" id="259542"/>
    <lineage>
        <taxon>Eukaryota</taxon>
        <taxon>Metazoa</taxon>
        <taxon>Spiralia</taxon>
        <taxon>Lophotrochozoa</taxon>
        <taxon>Mollusca</taxon>
        <taxon>Gastropoda</taxon>
        <taxon>Heterobranchia</taxon>
        <taxon>Euthyneura</taxon>
        <taxon>Panpulmonata</taxon>
        <taxon>Sacoglossa</taxon>
        <taxon>Placobranchoidea</taxon>
        <taxon>Plakobranchidae</taxon>
        <taxon>Plakobranchus</taxon>
    </lineage>
</organism>
<sequence>MWVTRYRLGMKMSSSRQQSPHRRQVPLAWRIPRIVQVPENAEFIHTIQLQHGLEASRVRGLGNGLAGHLVLDIMQGMSMLFNTS</sequence>
<dbReference type="EMBL" id="BLXT01008132">
    <property type="protein sequence ID" value="GFO45986.1"/>
    <property type="molecule type" value="Genomic_DNA"/>
</dbReference>
<evidence type="ECO:0000313" key="1">
    <source>
        <dbReference type="EMBL" id="GFO45986.1"/>
    </source>
</evidence>
<accession>A0AAV4DQ15</accession>